<reference evidence="1" key="1">
    <citation type="submission" date="2020-05" db="EMBL/GenBank/DDBJ databases">
        <title>Phylogenomic resolution of chytrid fungi.</title>
        <authorList>
            <person name="Stajich J.E."/>
            <person name="Amses K."/>
            <person name="Simmons R."/>
            <person name="Seto K."/>
            <person name="Myers J."/>
            <person name="Bonds A."/>
            <person name="Quandt C.A."/>
            <person name="Barry K."/>
            <person name="Liu P."/>
            <person name="Grigoriev I."/>
            <person name="Longcore J.E."/>
            <person name="James T.Y."/>
        </authorList>
    </citation>
    <scope>NUCLEOTIDE SEQUENCE</scope>
    <source>
        <strain evidence="1">JEL0513</strain>
    </source>
</reference>
<dbReference type="AlphaFoldDB" id="A0AAD5XCM9"/>
<evidence type="ECO:0000313" key="2">
    <source>
        <dbReference type="Proteomes" id="UP001211907"/>
    </source>
</evidence>
<feature type="non-terminal residue" evidence="1">
    <location>
        <position position="1"/>
    </location>
</feature>
<organism evidence="1 2">
    <name type="scientific">Physocladia obscura</name>
    <dbReference type="NCBI Taxonomy" id="109957"/>
    <lineage>
        <taxon>Eukaryota</taxon>
        <taxon>Fungi</taxon>
        <taxon>Fungi incertae sedis</taxon>
        <taxon>Chytridiomycota</taxon>
        <taxon>Chytridiomycota incertae sedis</taxon>
        <taxon>Chytridiomycetes</taxon>
        <taxon>Chytridiales</taxon>
        <taxon>Chytriomycetaceae</taxon>
        <taxon>Physocladia</taxon>
    </lineage>
</organism>
<proteinExistence type="predicted"/>
<evidence type="ECO:0000313" key="1">
    <source>
        <dbReference type="EMBL" id="KAJ3093794.1"/>
    </source>
</evidence>
<feature type="non-terminal residue" evidence="1">
    <location>
        <position position="143"/>
    </location>
</feature>
<sequence>CICGKATQPGHLYCSITCHALEHGIRFTSPSPSPPPKAHPPQPPQLLLTHNDIRMRLFSFPPLSKTAAATSTLNAADKSVAFLTAAAAAASAAVVEPALLSRCFACVQFKTRKHFHGKVKRGGAGSGVAGTSGGAFGGVGSGT</sequence>
<protein>
    <submittedName>
        <fullName evidence="1">Uncharacterized protein</fullName>
    </submittedName>
</protein>
<gene>
    <name evidence="1" type="ORF">HK100_006410</name>
</gene>
<accession>A0AAD5XCM9</accession>
<keyword evidence="2" id="KW-1185">Reference proteome</keyword>
<name>A0AAD5XCM9_9FUNG</name>
<dbReference type="Proteomes" id="UP001211907">
    <property type="component" value="Unassembled WGS sequence"/>
</dbReference>
<comment type="caution">
    <text evidence="1">The sequence shown here is derived from an EMBL/GenBank/DDBJ whole genome shotgun (WGS) entry which is preliminary data.</text>
</comment>
<dbReference type="EMBL" id="JADGJH010002978">
    <property type="protein sequence ID" value="KAJ3093794.1"/>
    <property type="molecule type" value="Genomic_DNA"/>
</dbReference>